<proteinExistence type="predicted"/>
<dbReference type="InterPro" id="IPR000760">
    <property type="entry name" value="Inositol_monophosphatase-like"/>
</dbReference>
<dbReference type="SUPFAM" id="SSF56655">
    <property type="entry name" value="Carbohydrate phosphatase"/>
    <property type="match status" value="1"/>
</dbReference>
<feature type="binding site" evidence="1">
    <location>
        <position position="85"/>
    </location>
    <ligand>
        <name>Mg(2+)</name>
        <dbReference type="ChEBI" id="CHEBI:18420"/>
        <label>1</label>
        <note>catalytic</note>
    </ligand>
</feature>
<feature type="binding site" evidence="1">
    <location>
        <position position="83"/>
    </location>
    <ligand>
        <name>Mg(2+)</name>
        <dbReference type="ChEBI" id="CHEBI:18420"/>
        <label>1</label>
        <note>catalytic</note>
    </ligand>
</feature>
<dbReference type="PATRIC" id="fig|1405.8.peg.5998"/>
<sequence length="195" mass="22060">MKTYIIELGKYVYNKVENQKGTLKNRIVNGYSSGGDAQFSIDTAAENAVLEYISDKKEPVAFYTEDGGLKIFGENPQYILIVDPIDGTRPAAAGLEMFCISIALAKYKNNSKIKDIEYAFLMKLKTGNYMYSDIFSNSIEFEGYNSQLPNLSQGKDIKNMFWSFEFNALSERILLPQACTGRWPNGRWEMNFGLA</sequence>
<protein>
    <submittedName>
        <fullName evidence="2">Inositol monophosphatase family protein</fullName>
    </submittedName>
</protein>
<dbReference type="Gene3D" id="3.30.540.10">
    <property type="entry name" value="Fructose-1,6-Bisphosphatase, subunit A, domain 1"/>
    <property type="match status" value="1"/>
</dbReference>
<evidence type="ECO:0000256" key="1">
    <source>
        <dbReference type="PIRSR" id="PIRSR600760-2"/>
    </source>
</evidence>
<feature type="binding site" evidence="1">
    <location>
        <position position="65"/>
    </location>
    <ligand>
        <name>Mg(2+)</name>
        <dbReference type="ChEBI" id="CHEBI:18420"/>
        <label>1</label>
        <note>catalytic</note>
    </ligand>
</feature>
<dbReference type="Proteomes" id="UP000029389">
    <property type="component" value="Unassembled WGS sequence"/>
</dbReference>
<keyword evidence="1" id="KW-0460">Magnesium</keyword>
<name>A0A090Y9L7_9BACI</name>
<dbReference type="AlphaFoldDB" id="A0A090Y9L7"/>
<evidence type="ECO:0000313" key="2">
    <source>
        <dbReference type="EMBL" id="KFM95149.1"/>
    </source>
</evidence>
<dbReference type="Proteomes" id="UP000264294">
    <property type="component" value="Unassembled WGS sequence"/>
</dbReference>
<dbReference type="GO" id="GO:0046872">
    <property type="term" value="F:metal ion binding"/>
    <property type="evidence" value="ECO:0007669"/>
    <property type="project" value="UniProtKB-KW"/>
</dbReference>
<accession>A0A090Y9L7</accession>
<comment type="cofactor">
    <cofactor evidence="1">
        <name>Mg(2+)</name>
        <dbReference type="ChEBI" id="CHEBI:18420"/>
    </cofactor>
</comment>
<organism evidence="2 4">
    <name type="scientific">Bacillus clarus</name>
    <dbReference type="NCBI Taxonomy" id="2338372"/>
    <lineage>
        <taxon>Bacteria</taxon>
        <taxon>Bacillati</taxon>
        <taxon>Bacillota</taxon>
        <taxon>Bacilli</taxon>
        <taxon>Bacillales</taxon>
        <taxon>Bacillaceae</taxon>
        <taxon>Bacillus</taxon>
        <taxon>Bacillus cereus group</taxon>
    </lineage>
</organism>
<dbReference type="Pfam" id="PF00459">
    <property type="entry name" value="Inositol_P"/>
    <property type="match status" value="1"/>
</dbReference>
<keyword evidence="5" id="KW-1185">Reference proteome</keyword>
<reference evidence="2 4" key="1">
    <citation type="submission" date="2014-04" db="EMBL/GenBank/DDBJ databases">
        <authorList>
            <person name="Bishop-Lilly K.A."/>
            <person name="Broomall S.M."/>
            <person name="Chain P.S."/>
            <person name="Chertkov O."/>
            <person name="Coyne S.R."/>
            <person name="Daligault H.E."/>
            <person name="Davenport K.W."/>
            <person name="Erkkila T."/>
            <person name="Frey K.G."/>
            <person name="Gibbons H.S."/>
            <person name="Gu W."/>
            <person name="Jaissle J."/>
            <person name="Johnson S.L."/>
            <person name="Koroleva G.I."/>
            <person name="Ladner J.T."/>
            <person name="Lo C.-C."/>
            <person name="Minogue T.D."/>
            <person name="Munk C."/>
            <person name="Palacios G.F."/>
            <person name="Redden C.L."/>
            <person name="Rosenzweig C.N."/>
            <person name="Scholz M.B."/>
            <person name="Teshima H."/>
            <person name="Xu Y."/>
        </authorList>
    </citation>
    <scope>NUCLEOTIDE SEQUENCE [LARGE SCALE GENOMIC DNA]</scope>
    <source>
        <strain evidence="2 4">BHP</strain>
    </source>
</reference>
<keyword evidence="1" id="KW-0479">Metal-binding</keyword>
<gene>
    <name evidence="3" type="ORF">D0U04_26725</name>
    <name evidence="2" type="ORF">DJ93_5808</name>
</gene>
<dbReference type="EMBL" id="JMQC01000011">
    <property type="protein sequence ID" value="KFM95149.1"/>
    <property type="molecule type" value="Genomic_DNA"/>
</dbReference>
<comment type="caution">
    <text evidence="2">The sequence shown here is derived from an EMBL/GenBank/DDBJ whole genome shotgun (WGS) entry which is preliminary data.</text>
</comment>
<feature type="binding site" evidence="1">
    <location>
        <position position="86"/>
    </location>
    <ligand>
        <name>Mg(2+)</name>
        <dbReference type="ChEBI" id="CHEBI:18420"/>
        <label>1</label>
        <note>catalytic</note>
    </ligand>
</feature>
<evidence type="ECO:0000313" key="4">
    <source>
        <dbReference type="Proteomes" id="UP000029389"/>
    </source>
</evidence>
<evidence type="ECO:0000313" key="5">
    <source>
        <dbReference type="Proteomes" id="UP000264294"/>
    </source>
</evidence>
<evidence type="ECO:0000313" key="3">
    <source>
        <dbReference type="EMBL" id="RFT62940.1"/>
    </source>
</evidence>
<dbReference type="EMBL" id="QVOD01000057">
    <property type="protein sequence ID" value="RFT62940.1"/>
    <property type="molecule type" value="Genomic_DNA"/>
</dbReference>
<reference evidence="3 5" key="2">
    <citation type="submission" date="2018-08" db="EMBL/GenBank/DDBJ databases">
        <title>Bacillus clarus sp. nov. strain PS00077A.</title>
        <authorList>
            <person name="Mendez Acevedo M."/>
            <person name="Carroll L."/>
            <person name="Mukherjee M."/>
            <person name="Wiedmann M."/>
            <person name="Kovac J."/>
        </authorList>
    </citation>
    <scope>NUCLEOTIDE SEQUENCE [LARGE SCALE GENOMIC DNA]</scope>
    <source>
        <strain evidence="3 5">PS00077A</strain>
    </source>
</reference>